<dbReference type="Pfam" id="PF06094">
    <property type="entry name" value="GGACT"/>
    <property type="match status" value="1"/>
</dbReference>
<dbReference type="SUPFAM" id="SSF110857">
    <property type="entry name" value="Gamma-glutamyl cyclotransferase-like"/>
    <property type="match status" value="1"/>
</dbReference>
<dbReference type="CDD" id="cd06661">
    <property type="entry name" value="GGCT_like"/>
    <property type="match status" value="1"/>
</dbReference>
<dbReference type="InterPro" id="IPR045038">
    <property type="entry name" value="AIG2-like"/>
</dbReference>
<evidence type="ECO:0000313" key="7">
    <source>
        <dbReference type="Proteomes" id="UP000631114"/>
    </source>
</evidence>
<organism evidence="6 7">
    <name type="scientific">Coptis chinensis</name>
    <dbReference type="NCBI Taxonomy" id="261450"/>
    <lineage>
        <taxon>Eukaryota</taxon>
        <taxon>Viridiplantae</taxon>
        <taxon>Streptophyta</taxon>
        <taxon>Embryophyta</taxon>
        <taxon>Tracheophyta</taxon>
        <taxon>Spermatophyta</taxon>
        <taxon>Magnoliopsida</taxon>
        <taxon>Ranunculales</taxon>
        <taxon>Ranunculaceae</taxon>
        <taxon>Coptidoideae</taxon>
        <taxon>Coptis</taxon>
    </lineage>
</organism>
<dbReference type="AlphaFoldDB" id="A0A835M1N6"/>
<evidence type="ECO:0000256" key="1">
    <source>
        <dbReference type="ARBA" id="ARBA00002782"/>
    </source>
</evidence>
<dbReference type="Gene3D" id="3.10.490.10">
    <property type="entry name" value="Gamma-glutamyl cyclotransferase-like"/>
    <property type="match status" value="1"/>
</dbReference>
<comment type="similarity">
    <text evidence="2">Belongs to the gamma-glutamylcyclotransferase family.</text>
</comment>
<sequence length="200" mass="22928">MGSTILPPQSSHIVFVYGSLLADEVVSVILKRVPHSSPAILDGYRRFSVEGRVYPAITPVEDKKVNGKVLFGITDPELDLLDAFEDVEYERNTVDAFLICKFIEAEAVIGRSDFCNKMYRMLGGLQDTCERVQTYTYVWKEKNDPHLYGDWDIEAWRQVHMSDFLKMTTGFIEEFEGLESKPRVATYEEFFHQAESPPTL</sequence>
<protein>
    <recommendedName>
        <fullName evidence="4">Putative gamma-glutamylcyclotransferase</fullName>
    </recommendedName>
</protein>
<evidence type="ECO:0000256" key="4">
    <source>
        <dbReference type="ARBA" id="ARBA00030602"/>
    </source>
</evidence>
<dbReference type="InterPro" id="IPR013024">
    <property type="entry name" value="GGCT-like"/>
</dbReference>
<feature type="domain" description="Gamma-glutamylcyclotransferase AIG2-like" evidence="5">
    <location>
        <begin position="14"/>
        <end position="152"/>
    </location>
</feature>
<keyword evidence="3" id="KW-0808">Transferase</keyword>
<evidence type="ECO:0000256" key="3">
    <source>
        <dbReference type="ARBA" id="ARBA00022679"/>
    </source>
</evidence>
<reference evidence="6 7" key="1">
    <citation type="submission" date="2020-10" db="EMBL/GenBank/DDBJ databases">
        <title>The Coptis chinensis genome and diversification of protoberbering-type alkaloids.</title>
        <authorList>
            <person name="Wang B."/>
            <person name="Shu S."/>
            <person name="Song C."/>
            <person name="Liu Y."/>
        </authorList>
    </citation>
    <scope>NUCLEOTIDE SEQUENCE [LARGE SCALE GENOMIC DNA]</scope>
    <source>
        <strain evidence="6">HL-2020</strain>
        <tissue evidence="6">Leaf</tissue>
    </source>
</reference>
<dbReference type="InterPro" id="IPR036568">
    <property type="entry name" value="GGCT-like_sf"/>
</dbReference>
<gene>
    <name evidence="6" type="ORF">IFM89_026067</name>
</gene>
<evidence type="ECO:0000256" key="2">
    <source>
        <dbReference type="ARBA" id="ARBA00008861"/>
    </source>
</evidence>
<comment type="caution">
    <text evidence="6">The sequence shown here is derived from an EMBL/GenBank/DDBJ whole genome shotgun (WGS) entry which is preliminary data.</text>
</comment>
<dbReference type="PANTHER" id="PTHR31544">
    <property type="entry name" value="AIG2-LIKE PROTEIN D"/>
    <property type="match status" value="1"/>
</dbReference>
<accession>A0A835M1N6</accession>
<dbReference type="Proteomes" id="UP000631114">
    <property type="component" value="Unassembled WGS sequence"/>
</dbReference>
<comment type="function">
    <text evidence="1">Putative gamma-glutamylcyclotransferase.</text>
</comment>
<dbReference type="Gene3D" id="6.10.250.210">
    <property type="match status" value="1"/>
</dbReference>
<evidence type="ECO:0000313" key="6">
    <source>
        <dbReference type="EMBL" id="KAF9615685.1"/>
    </source>
</evidence>
<proteinExistence type="inferred from homology"/>
<name>A0A835M1N6_9MAGN</name>
<dbReference type="OrthoDB" id="1044435at2759"/>
<dbReference type="PANTHER" id="PTHR31544:SF2">
    <property type="entry name" value="AIG2-LIKE PROTEIN D"/>
    <property type="match status" value="1"/>
</dbReference>
<dbReference type="EMBL" id="JADFTS010000003">
    <property type="protein sequence ID" value="KAF9615685.1"/>
    <property type="molecule type" value="Genomic_DNA"/>
</dbReference>
<evidence type="ECO:0000259" key="5">
    <source>
        <dbReference type="Pfam" id="PF06094"/>
    </source>
</evidence>
<dbReference type="GO" id="GO:0016740">
    <property type="term" value="F:transferase activity"/>
    <property type="evidence" value="ECO:0007669"/>
    <property type="project" value="UniProtKB-KW"/>
</dbReference>
<keyword evidence="7" id="KW-1185">Reference proteome</keyword>
<dbReference type="InterPro" id="IPR009288">
    <property type="entry name" value="AIG2-like_dom"/>
</dbReference>